<organism evidence="1 2">
    <name type="scientific">Lasius platythorax</name>
    <dbReference type="NCBI Taxonomy" id="488582"/>
    <lineage>
        <taxon>Eukaryota</taxon>
        <taxon>Metazoa</taxon>
        <taxon>Ecdysozoa</taxon>
        <taxon>Arthropoda</taxon>
        <taxon>Hexapoda</taxon>
        <taxon>Insecta</taxon>
        <taxon>Pterygota</taxon>
        <taxon>Neoptera</taxon>
        <taxon>Endopterygota</taxon>
        <taxon>Hymenoptera</taxon>
        <taxon>Apocrita</taxon>
        <taxon>Aculeata</taxon>
        <taxon>Formicoidea</taxon>
        <taxon>Formicidae</taxon>
        <taxon>Formicinae</taxon>
        <taxon>Lasius</taxon>
        <taxon>Lasius</taxon>
    </lineage>
</organism>
<proteinExistence type="predicted"/>
<name>A0AAV2N798_9HYME</name>
<evidence type="ECO:0000313" key="2">
    <source>
        <dbReference type="Proteomes" id="UP001497644"/>
    </source>
</evidence>
<accession>A0AAV2N798</accession>
<protein>
    <submittedName>
        <fullName evidence="1">Uncharacterized protein</fullName>
    </submittedName>
</protein>
<keyword evidence="2" id="KW-1185">Reference proteome</keyword>
<sequence>MSRSATKARVLLLHSGSIYLREHNTIPDLTHLSAHNAQPGPSHSLFSSFAADCSTEQAFLTHLDFSGRRARNLKQEENMTDTRSNVSNT</sequence>
<dbReference type="Proteomes" id="UP001497644">
    <property type="component" value="Chromosome 10"/>
</dbReference>
<reference evidence="1" key="1">
    <citation type="submission" date="2024-04" db="EMBL/GenBank/DDBJ databases">
        <authorList>
            <consortium name="Molecular Ecology Group"/>
        </authorList>
    </citation>
    <scope>NUCLEOTIDE SEQUENCE</scope>
</reference>
<dbReference type="AlphaFoldDB" id="A0AAV2N798"/>
<dbReference type="EMBL" id="OZ034833">
    <property type="protein sequence ID" value="CAL1675639.1"/>
    <property type="molecule type" value="Genomic_DNA"/>
</dbReference>
<evidence type="ECO:0000313" key="1">
    <source>
        <dbReference type="EMBL" id="CAL1675639.1"/>
    </source>
</evidence>
<gene>
    <name evidence="1" type="ORF">LPLAT_LOCUS1931</name>
</gene>